<feature type="region of interest" description="Disordered" evidence="1">
    <location>
        <begin position="88"/>
        <end position="107"/>
    </location>
</feature>
<accession>A0AAV9QGB0</accession>
<feature type="compositionally biased region" description="Polar residues" evidence="1">
    <location>
        <begin position="134"/>
        <end position="147"/>
    </location>
</feature>
<comment type="caution">
    <text evidence="2">The sequence shown here is derived from an EMBL/GenBank/DDBJ whole genome shotgun (WGS) entry which is preliminary data.</text>
</comment>
<evidence type="ECO:0000256" key="1">
    <source>
        <dbReference type="SAM" id="MobiDB-lite"/>
    </source>
</evidence>
<proteinExistence type="predicted"/>
<name>A0AAV9QGB0_9PEZI</name>
<feature type="compositionally biased region" description="Polar residues" evidence="1">
    <location>
        <begin position="175"/>
        <end position="191"/>
    </location>
</feature>
<evidence type="ECO:0000313" key="2">
    <source>
        <dbReference type="EMBL" id="KAK5541255.1"/>
    </source>
</evidence>
<gene>
    <name evidence="2" type="ORF">LTR25_003032</name>
</gene>
<reference evidence="2 3" key="1">
    <citation type="submission" date="2023-06" db="EMBL/GenBank/DDBJ databases">
        <title>Black Yeasts Isolated from many extreme environments.</title>
        <authorList>
            <person name="Coleine C."/>
            <person name="Stajich J.E."/>
            <person name="Selbmann L."/>
        </authorList>
    </citation>
    <scope>NUCLEOTIDE SEQUENCE [LARGE SCALE GENOMIC DNA]</scope>
    <source>
        <strain evidence="2 3">CCFEE 5887</strain>
    </source>
</reference>
<feature type="compositionally biased region" description="Low complexity" evidence="1">
    <location>
        <begin position="163"/>
        <end position="174"/>
    </location>
</feature>
<dbReference type="Proteomes" id="UP001345827">
    <property type="component" value="Unassembled WGS sequence"/>
</dbReference>
<feature type="region of interest" description="Disordered" evidence="1">
    <location>
        <begin position="121"/>
        <end position="205"/>
    </location>
</feature>
<sequence length="348" mass="38665">MATISKPLGLRTDPLSLIPKKYRGEADDPHFIPDSPLIQRQMLTEQEEGDLKRICALVLANVQHSDDMSDDPLKYLVAHIQEGRAQVHGEKEVSQEQRPEARIQSTDANVTHEILLDLHNDTAPSSEASHRDTFSSTDYSTPRTSAGFTPRGTARRLSDTTRKSITSTKRTGSSLRNETVSITKSRKTSTAGLHGPLEASKPSVEAEPVKRTLRIVPVEAAPPPLGSREIRSMDIHRESRFSVPNLNKDLPLPPPHDTPVVVDDEKQPHISRLIKKTIRKKKSMTTDEGRNLSTVSAPPVPVAADALKHPTQPTAIRPQPPQVESSPKKRFRLRLFSRRQRPADILVT</sequence>
<organism evidence="2 3">
    <name type="scientific">Vermiconidia calcicola</name>
    <dbReference type="NCBI Taxonomy" id="1690605"/>
    <lineage>
        <taxon>Eukaryota</taxon>
        <taxon>Fungi</taxon>
        <taxon>Dikarya</taxon>
        <taxon>Ascomycota</taxon>
        <taxon>Pezizomycotina</taxon>
        <taxon>Dothideomycetes</taxon>
        <taxon>Dothideomycetidae</taxon>
        <taxon>Mycosphaerellales</taxon>
        <taxon>Extremaceae</taxon>
        <taxon>Vermiconidia</taxon>
    </lineage>
</organism>
<evidence type="ECO:0000313" key="3">
    <source>
        <dbReference type="Proteomes" id="UP001345827"/>
    </source>
</evidence>
<protein>
    <submittedName>
        <fullName evidence="2">Uncharacterized protein</fullName>
    </submittedName>
</protein>
<dbReference type="AlphaFoldDB" id="A0AAV9QGB0"/>
<dbReference type="EMBL" id="JAXLQG010000004">
    <property type="protein sequence ID" value="KAK5541255.1"/>
    <property type="molecule type" value="Genomic_DNA"/>
</dbReference>
<feature type="region of interest" description="Disordered" evidence="1">
    <location>
        <begin position="308"/>
        <end position="330"/>
    </location>
</feature>
<keyword evidence="3" id="KW-1185">Reference proteome</keyword>
<feature type="compositionally biased region" description="Basic and acidic residues" evidence="1">
    <location>
        <begin position="88"/>
        <end position="101"/>
    </location>
</feature>